<keyword evidence="1" id="KW-0472">Membrane</keyword>
<dbReference type="Proteomes" id="UP000199421">
    <property type="component" value="Unassembled WGS sequence"/>
</dbReference>
<evidence type="ECO:0000256" key="1">
    <source>
        <dbReference type="SAM" id="Phobius"/>
    </source>
</evidence>
<proteinExistence type="predicted"/>
<feature type="transmembrane region" description="Helical" evidence="1">
    <location>
        <begin position="129"/>
        <end position="146"/>
    </location>
</feature>
<gene>
    <name evidence="2" type="ORF">SAMN05661044_01331</name>
</gene>
<evidence type="ECO:0000313" key="2">
    <source>
        <dbReference type="EMBL" id="SEK85468.1"/>
    </source>
</evidence>
<keyword evidence="1" id="KW-1133">Transmembrane helix</keyword>
<dbReference type="Pfam" id="PF11964">
    <property type="entry name" value="SpoIIAA-like"/>
    <property type="match status" value="1"/>
</dbReference>
<dbReference type="InterPro" id="IPR036513">
    <property type="entry name" value="STAS_dom_sf"/>
</dbReference>
<dbReference type="AlphaFoldDB" id="A0A1H7KF77"/>
<evidence type="ECO:0000313" key="3">
    <source>
        <dbReference type="Proteomes" id="UP000199421"/>
    </source>
</evidence>
<protein>
    <submittedName>
        <fullName evidence="2">SpoIIAA-like</fullName>
    </submittedName>
</protein>
<reference evidence="3" key="1">
    <citation type="submission" date="2016-10" db="EMBL/GenBank/DDBJ databases">
        <authorList>
            <person name="Varghese N."/>
            <person name="Submissions S."/>
        </authorList>
    </citation>
    <scope>NUCLEOTIDE SEQUENCE [LARGE SCALE GENOMIC DNA]</scope>
    <source>
        <strain evidence="3">DSM 18733</strain>
    </source>
</reference>
<name>A0A1H7KF77_OLID1</name>
<dbReference type="STRING" id="407022.SAMN05661044_01331"/>
<dbReference type="InterPro" id="IPR038396">
    <property type="entry name" value="SpoIIAA-like_sf"/>
</dbReference>
<dbReference type="RefSeq" id="WP_238383683.1">
    <property type="nucleotide sequence ID" value="NZ_FOAF01000001.1"/>
</dbReference>
<organism evidence="2 3">
    <name type="scientific">Olivibacter domesticus</name>
    <name type="common">Pseudosphingobacterium domesticum</name>
    <dbReference type="NCBI Taxonomy" id="407022"/>
    <lineage>
        <taxon>Bacteria</taxon>
        <taxon>Pseudomonadati</taxon>
        <taxon>Bacteroidota</taxon>
        <taxon>Sphingobacteriia</taxon>
        <taxon>Sphingobacteriales</taxon>
        <taxon>Sphingobacteriaceae</taxon>
        <taxon>Olivibacter</taxon>
    </lineage>
</organism>
<feature type="transmembrane region" description="Helical" evidence="1">
    <location>
        <begin position="251"/>
        <end position="268"/>
    </location>
</feature>
<accession>A0A1H7KF77</accession>
<dbReference type="EMBL" id="FOAF01000001">
    <property type="protein sequence ID" value="SEK85468.1"/>
    <property type="molecule type" value="Genomic_DNA"/>
</dbReference>
<dbReference type="SUPFAM" id="SSF52091">
    <property type="entry name" value="SpoIIaa-like"/>
    <property type="match status" value="1"/>
</dbReference>
<sequence>MLTQLTKLPAHVFAVKATDKVTGEELKDVLIPGLQRLVDKYGEIYYLLVLDTKVKNFTTGAWLQDLIAGIKHFKKWTRIAVVTDEANVEKFTNMFNYLAPGNAKGFKHDQLKQAISWVSQRTKAEGKTITGLAAGLVGAIALNVVHETLKRRMAHAPRIDQLGKEAIAKSTDKLANYKPSEKNLYAASLASDLVSNSLFYSLIPSTDKNVLWAKSIVYGLGAGLGAVILPAKFGLNDRGVTKTTQTKGLTIAYYLFGALVTAASFSILKKLSNKSY</sequence>
<dbReference type="InterPro" id="IPR021866">
    <property type="entry name" value="SpoIIAA-like"/>
</dbReference>
<keyword evidence="1" id="KW-0812">Transmembrane</keyword>
<dbReference type="Gene3D" id="3.40.50.10600">
    <property type="entry name" value="SpoIIaa-like domains"/>
    <property type="match status" value="1"/>
</dbReference>
<keyword evidence="3" id="KW-1185">Reference proteome</keyword>
<feature type="transmembrane region" description="Helical" evidence="1">
    <location>
        <begin position="210"/>
        <end position="231"/>
    </location>
</feature>